<organism evidence="1 2">
    <name type="scientific">Violaceomyces palustris</name>
    <dbReference type="NCBI Taxonomy" id="1673888"/>
    <lineage>
        <taxon>Eukaryota</taxon>
        <taxon>Fungi</taxon>
        <taxon>Dikarya</taxon>
        <taxon>Basidiomycota</taxon>
        <taxon>Ustilaginomycotina</taxon>
        <taxon>Ustilaginomycetes</taxon>
        <taxon>Violaceomycetales</taxon>
        <taxon>Violaceomycetaceae</taxon>
        <taxon>Violaceomyces</taxon>
    </lineage>
</organism>
<name>A0ACD0P7V3_9BASI</name>
<evidence type="ECO:0000313" key="2">
    <source>
        <dbReference type="Proteomes" id="UP000245626"/>
    </source>
</evidence>
<evidence type="ECO:0000313" key="1">
    <source>
        <dbReference type="EMBL" id="PWN54082.1"/>
    </source>
</evidence>
<accession>A0ACD0P7V3</accession>
<gene>
    <name evidence="1" type="ORF">IE53DRAFT_376819</name>
</gene>
<dbReference type="EMBL" id="KZ819697">
    <property type="protein sequence ID" value="PWN54082.1"/>
    <property type="molecule type" value="Genomic_DNA"/>
</dbReference>
<reference evidence="1 2" key="1">
    <citation type="journal article" date="2018" name="Mol. Biol. Evol.">
        <title>Broad Genomic Sampling Reveals a Smut Pathogenic Ancestry of the Fungal Clade Ustilaginomycotina.</title>
        <authorList>
            <person name="Kijpornyongpan T."/>
            <person name="Mondo S.J."/>
            <person name="Barry K."/>
            <person name="Sandor L."/>
            <person name="Lee J."/>
            <person name="Lipzen A."/>
            <person name="Pangilinan J."/>
            <person name="LaButti K."/>
            <person name="Hainaut M."/>
            <person name="Henrissat B."/>
            <person name="Grigoriev I.V."/>
            <person name="Spatafora J.W."/>
            <person name="Aime M.C."/>
        </authorList>
    </citation>
    <scope>NUCLEOTIDE SEQUENCE [LARGE SCALE GENOMIC DNA]</scope>
    <source>
        <strain evidence="1 2">SA 807</strain>
    </source>
</reference>
<sequence length="1200" mass="132406">MDYNFTGSSTPIRQINLGGPSGPTAAQLAAKARAERAERESNRKRHSSAKKIQSSYRGTAAAAKSRAELAFQFQTRIEDATSAHGLGDDPGRAVRSLLELTRLLVFSCRFKGQGYKADEAERLMRWCDAVTSQQIDSGRPILFLPFSSTNPTQVSSWVILLSLACRQLMRQVSEYGGKLPAQASLSFFNFLNLITSTAGPHPASRVQVPNSQASLQPSLAEVAGDYLVTKGLHASLRSFIMSFPADRKASAAIGPAITLSLSVFKIFARGTVPGQVGGESLSNPIVVEDEDMDKLDVSARAKAISSFAAHILTIPQIPSRIPIPAITEMTASWPMLDILSHTLALASYISLSTGDDALRNNPLRSPFYLANLLAFGAKRVPHFKDGKVVRDYLEALSAVQDALPNEVFLSADEWSERLPGKRPKVLHIDPDLSSDGEDMELDVVPASSSSAPEPKKVEGADFPLPIDASTHKWLQTLVSETHISSLISLSSRFPNSTRLALCRFLCSTLIAWPSATRERVLNTVMYGFVQNSTLGGLQAAKGGAGSSVGGLVRELWRGHVRGNHLAKRLASAQIQSGAKEILVTLSDEAYGDEWPALVLLCELYSRCLLTIGDDEFYPTSTPLGASASNAPSRNPLSLDEVISLSTLLRNLAFAMYWHEGTGLLADIQASSPGTVGRVPGMKLSYLALRGLVTKLLQQLHARDSRRPFAPKDHWLMVSQLDLQSFIQTVILEEQELAEPAAHPDGDESNGVASGFGGPGSRTDEDDQFPAQSRVSSRLLAQRGKAGRLSAKNLAFLSPRLGVLNNIPFVIPFEVRVEIFRQFVAIDMKRNNVRRSHYRGLRNVKVRRGLVAEDGFMQLNGLGPKLKERIEIIFIDQFGQPEAGIDGGGVFKEFLTSLVKEAFDTDRGLWKATDNQELYPNPHSYAQSPEQLEWYSFLGRILGKALYEGILVDVKFAGFFLSKWLGKQSYLDDLASLDSLDKDLYRGLIYLKNYPGDVEADLGLTFAVTDEEFGVRKTTELVPNGANLAVTRENRLRYIYLVSHYRLSAQISKQCDAFFRGLSEMIDPRWLRMLNREELRVLVSGTEEPMDVEDLRENTEYGGYHPKDMAIEYFWETLRKFDNPTRRAFLKFVTSSPNPPLLGFSQLYPKFGIRNSGTDTDRLPTASTCVNLLKLPQYESQEQCEKKLRYAIESGAGFDLS</sequence>
<proteinExistence type="predicted"/>
<keyword evidence="2" id="KW-1185">Reference proteome</keyword>
<dbReference type="Proteomes" id="UP000245626">
    <property type="component" value="Unassembled WGS sequence"/>
</dbReference>
<protein>
    <submittedName>
        <fullName evidence="1">HECT-domain-containing protein</fullName>
    </submittedName>
</protein>